<feature type="region of interest" description="Disordered" evidence="10">
    <location>
        <begin position="1808"/>
        <end position="1888"/>
    </location>
</feature>
<evidence type="ECO:0000256" key="3">
    <source>
        <dbReference type="ARBA" id="ARBA00022737"/>
    </source>
</evidence>
<accession>A0ABP0F0W3</accession>
<feature type="domain" description="BRCT" evidence="12">
    <location>
        <begin position="2270"/>
        <end position="2371"/>
    </location>
</feature>
<evidence type="ECO:0000256" key="10">
    <source>
        <dbReference type="SAM" id="MobiDB-lite"/>
    </source>
</evidence>
<dbReference type="PANTHER" id="PTHR13763:SF0">
    <property type="entry name" value="BREAST CANCER TYPE 1 SUSCEPTIBILITY PROTEIN"/>
    <property type="match status" value="1"/>
</dbReference>
<evidence type="ECO:0000256" key="6">
    <source>
        <dbReference type="ARBA" id="ARBA00022833"/>
    </source>
</evidence>
<evidence type="ECO:0000256" key="1">
    <source>
        <dbReference type="ARBA" id="ARBA00004123"/>
    </source>
</evidence>
<feature type="region of interest" description="Disordered" evidence="10">
    <location>
        <begin position="2093"/>
        <end position="2115"/>
    </location>
</feature>
<organism evidence="13 14">
    <name type="scientific">Clavelina lepadiformis</name>
    <name type="common">Light-bulb sea squirt</name>
    <name type="synonym">Ascidia lepadiformis</name>
    <dbReference type="NCBI Taxonomy" id="159417"/>
    <lineage>
        <taxon>Eukaryota</taxon>
        <taxon>Metazoa</taxon>
        <taxon>Chordata</taxon>
        <taxon>Tunicata</taxon>
        <taxon>Ascidiacea</taxon>
        <taxon>Aplousobranchia</taxon>
        <taxon>Clavelinidae</taxon>
        <taxon>Clavelina</taxon>
    </lineage>
</organism>
<sequence>MAEHMIVSCLHQLQKAVECSICLDTLKDPIETKCGHTFCEKCLYTALGRESSIPCPLCKHAITKRGSRKGNYLASIVSAVNAVHQSSQEDLAEHDEILAKQASLQKRSEQSLPEPTTPAPTNDVSFYAKAQKTPDLLDIVDKLNLQKDEEKKDVAPIPEPSLQIEQPRSDLSSLNQTDTNFNKSPNDNECVSLGEIAEVPDPYAFPISQHQTEMKKTCRRKSRRKSTKGTGFSNDTIGNVTDTKQVKSVKTPKYVAKSSRRTKTDTPQTDRKGSKLKKYPKKIVDDKTNADKEMLEMINDTESHRLTIETDTNLPSNQKLLVENQHVKNDSNPLPVEIITDAFKQFSPPPQLISPVRHLLASKDVPASVHSLPSMEVKKHKDFMNVEDHPEAKQCLPSMEVEKEDREAAASQSDLPSKANIELTTRKESSGEQMEQDHKRTPKLPKKSNGNIQENKANETSSTAEDSPAINNLVGSHPRISRRLLYSETSSASSEPKQEISEVTHIIQQNTNDKVSKWLENVDPQLEHSEADDDAKKTTTEENERESDFEDMTSASQVQTYWPKTVVKHQRLAKILKKLKEHDVVRNAEVFGEDTPKQYIPKTSGHGQMDHFAKPTFRPLPEPSVKQRRPKSLKKITKTIRRLKKTDQKNIFDVNGLSQGVSPFSTPEKETLEKDIRVPVDCTFEIMESCLEKQDFRNKNEESFNETVDFADGNVLADVVKELEDLIGSSETQPEEKEIELVEKSARSVVNITESFQLDQQVEPACSNVSEKLADKEFIKTNGDNLPECPTEHRNQTAAVNSNESPQTIPPFETLPEISPLNAPENSYFLKSNTVHPASNLPQSQATDSTPGLVSTTAVVTVSVHHQPQETTARTMENNSFKTPNNSSPQKIVPKHLNGPVRLESMPITCVAETQDDSAKTTPYYVETPCNSQLLDGDIGNTVNCNNVTTEHLETQVHNKVVSLKKQVTDTERKVDEPSALREMNEPKKEQVLKQNSDDEQSPAKAKIMETCRMVLDELVTTDNETENSHLVVEVLPSQKAFSEIKAPSLIGRNIDLVKVSNELRKEPAVKVIEEIHTTLSQLEKESKDSSEDQNLGEENIDVEGDSKSLSQNDSTSKEDRASTAEEEKSEVYSHYACASSDSLLSENHFSENITSDEFEVKSSANVNNDELEPVSKNTKSVIRQKQMLPVRKSAKHSALKPTLRKRTMPKVLLRSPHKSAKKRKEKILGKQKKPATPTKAPQTSVRKAAIKKRIAPREKSCFSLSSKEDITGGMVTSNGWGGTKLKIRIFRSSSADTDLAEADNTAGIQHSVENVSFTPVHKKKVNSVKKDRNLPVGRYDHNFLSTNLKSNEPVSIQTTIKKSVKNPSSAKTRKVASQGSNFEKISKMTKVVDSPMIIDNFFQYKKATQAHNKEAKPSRIGKQRVSEPAFTSINKSTKSRTKSVDDSSTNDNSQLCSPTRRSKSNHAGLPSSEDHISSTWPQTSTQKQRPVSESDQHICGIVFNELSVVLARLDDSILSEHKNDDQLPKGVDDIIKSQSSEIPCSALFFSQSQRMKRMEDSMEVSAAELITDSGDSSGKRTLEKLHYDQDRNPGNSQLLSPQEALNRLRNPSHQKLLHLLQEMKETTHELGDDVIKAAVIRLEELVFKRCSFSSSASSQSSTMMVCRRQVGRRTKPVLSSLSTENKTPKNCSLQDKEKSLMEDLALSDDSDVKINSSLPPVLLQPAGVTSNPHSLAKSSEKAASFPGSEFAKHADFGNQSHHASKKIIELNRQEIAAASNDLSNPSSARHVDDDHNFPEAIAQETPITFSSQENSQKSDVQCTNESFESNLIPPTQYSRKRTRVLSSSSEEDDSLPSFNPKKSKKPSDVDCDNASAKMEAQSQRHSQDIGSLAMYAESFEEFGPITEKKAEVLCHSSTDRCLNTETMSQQSQINDGHMVELRESPLSPQNSEESSENEEDVDDLPERHHINEGQKLDTLQEVDGENDEFLIKGSQPITESQVPPPTPPPSQPPPPSRKDVSDVDNLLKKISELTRSESGNLEQKQDDYHDQHPAINVNQVTDKSSLSPGQGIRIVKDSFSVVEETLHEDLNSACSSKRHSHKEPMETPLREPLSPKQFGYFDNRINRSDISLNMSKHSPLASSVSFSDRSHSQLDPGGRQLGIMASGLKGKGLSIVKHFAKRYQGKFHDTFVPGKITHLIVKTQDSRCDRTLKYLQAIASKIWIVSIIWVTQSLKQRTLLPEEEFEVLGDNAELESAPSLGPKRARESKDFKLMQGYVAYCFPQFELFTSEQFTELLELCGATVVKKPRDLVRFKQTKSRIIILDPDSFSSTLPNYTELSVRYKAIAVSSSWALDCIGTFSMLSLTKYPVEEDFQSL</sequence>
<dbReference type="Gene3D" id="3.30.40.10">
    <property type="entry name" value="Zinc/RING finger domain, C3HC4 (zinc finger)"/>
    <property type="match status" value="1"/>
</dbReference>
<keyword evidence="5 9" id="KW-0863">Zinc-finger</keyword>
<dbReference type="PROSITE" id="PS00518">
    <property type="entry name" value="ZF_RING_1"/>
    <property type="match status" value="1"/>
</dbReference>
<feature type="compositionally biased region" description="Polar residues" evidence="10">
    <location>
        <begin position="1728"/>
        <end position="1738"/>
    </location>
</feature>
<evidence type="ECO:0000256" key="9">
    <source>
        <dbReference type="PROSITE-ProRule" id="PRU00175"/>
    </source>
</evidence>
<feature type="compositionally biased region" description="Basic residues" evidence="10">
    <location>
        <begin position="217"/>
        <end position="227"/>
    </location>
</feature>
<feature type="compositionally biased region" description="Polar residues" evidence="10">
    <location>
        <begin position="1808"/>
        <end position="1838"/>
    </location>
</feature>
<reference evidence="13 14" key="1">
    <citation type="submission" date="2024-02" db="EMBL/GenBank/DDBJ databases">
        <authorList>
            <person name="Daric V."/>
            <person name="Darras S."/>
        </authorList>
    </citation>
    <scope>NUCLEOTIDE SEQUENCE [LARGE SCALE GENOMIC DNA]</scope>
</reference>
<keyword evidence="6" id="KW-0862">Zinc</keyword>
<feature type="region of interest" description="Disordered" evidence="10">
    <location>
        <begin position="1215"/>
        <end position="1248"/>
    </location>
</feature>
<feature type="region of interest" description="Disordered" evidence="10">
    <location>
        <begin position="1945"/>
        <end position="1983"/>
    </location>
</feature>
<feature type="region of interest" description="Disordered" evidence="10">
    <location>
        <begin position="208"/>
        <end position="277"/>
    </location>
</feature>
<evidence type="ECO:0000259" key="11">
    <source>
        <dbReference type="PROSITE" id="PS50089"/>
    </source>
</evidence>
<name>A0ABP0F0W3_CLALP</name>
<feature type="compositionally biased region" description="Basic and acidic residues" evidence="10">
    <location>
        <begin position="262"/>
        <end position="273"/>
    </location>
</feature>
<feature type="compositionally biased region" description="Acidic residues" evidence="10">
    <location>
        <begin position="1095"/>
        <end position="1104"/>
    </location>
</feature>
<feature type="domain" description="RING-type" evidence="11">
    <location>
        <begin position="19"/>
        <end position="59"/>
    </location>
</feature>
<feature type="compositionally biased region" description="Polar residues" evidence="10">
    <location>
        <begin position="869"/>
        <end position="890"/>
    </location>
</feature>
<dbReference type="InterPro" id="IPR001357">
    <property type="entry name" value="BRCT_dom"/>
</dbReference>
<dbReference type="PANTHER" id="PTHR13763">
    <property type="entry name" value="BREAST CANCER TYPE 1 SUSCEPTIBILITY PROTEIN BRCA1"/>
    <property type="match status" value="1"/>
</dbReference>
<feature type="compositionally biased region" description="Acidic residues" evidence="10">
    <location>
        <begin position="1954"/>
        <end position="1964"/>
    </location>
</feature>
<evidence type="ECO:0000256" key="8">
    <source>
        <dbReference type="ARBA" id="ARBA00023242"/>
    </source>
</evidence>
<dbReference type="InterPro" id="IPR001841">
    <property type="entry name" value="Znf_RING"/>
</dbReference>
<feature type="compositionally biased region" description="Polar residues" evidence="10">
    <location>
        <begin position="1447"/>
        <end position="1460"/>
    </location>
</feature>
<evidence type="ECO:0000256" key="7">
    <source>
        <dbReference type="ARBA" id="ARBA00023204"/>
    </source>
</evidence>
<dbReference type="SUPFAM" id="SSF57850">
    <property type="entry name" value="RING/U-box"/>
    <property type="match status" value="1"/>
</dbReference>
<feature type="region of interest" description="Disordered" evidence="10">
    <location>
        <begin position="1410"/>
        <end position="1493"/>
    </location>
</feature>
<keyword evidence="7" id="KW-0234">DNA repair</keyword>
<dbReference type="EMBL" id="CAWYQH010000002">
    <property type="protein sequence ID" value="CAK8673362.1"/>
    <property type="molecule type" value="Genomic_DNA"/>
</dbReference>
<dbReference type="Proteomes" id="UP001642483">
    <property type="component" value="Unassembled WGS sequence"/>
</dbReference>
<feature type="compositionally biased region" description="Basic and acidic residues" evidence="10">
    <location>
        <begin position="1965"/>
        <end position="1976"/>
    </location>
</feature>
<feature type="compositionally biased region" description="Basic and acidic residues" evidence="10">
    <location>
        <begin position="969"/>
        <end position="992"/>
    </location>
</feature>
<keyword evidence="3" id="KW-0677">Repeat</keyword>
<dbReference type="PROSITE" id="PS50172">
    <property type="entry name" value="BRCT"/>
    <property type="match status" value="2"/>
</dbReference>
<feature type="compositionally biased region" description="Pro residues" evidence="10">
    <location>
        <begin position="2003"/>
        <end position="2016"/>
    </location>
</feature>
<keyword evidence="2" id="KW-0479">Metal-binding</keyword>
<comment type="caution">
    <text evidence="13">The sequence shown here is derived from an EMBL/GenBank/DDBJ whole genome shotgun (WGS) entry which is preliminary data.</text>
</comment>
<dbReference type="InterPro" id="IPR031099">
    <property type="entry name" value="BRCA1-associated"/>
</dbReference>
<feature type="compositionally biased region" description="Polar residues" evidence="10">
    <location>
        <begin position="229"/>
        <end position="248"/>
    </location>
</feature>
<keyword evidence="14" id="KW-1185">Reference proteome</keyword>
<dbReference type="PROSITE" id="PS50089">
    <property type="entry name" value="ZF_RING_2"/>
    <property type="match status" value="1"/>
</dbReference>
<proteinExistence type="predicted"/>
<feature type="domain" description="BRCT" evidence="12">
    <location>
        <begin position="2177"/>
        <end position="2248"/>
    </location>
</feature>
<dbReference type="SMART" id="SM00184">
    <property type="entry name" value="RING"/>
    <property type="match status" value="1"/>
</dbReference>
<dbReference type="SUPFAM" id="SSF52113">
    <property type="entry name" value="BRCT domain"/>
    <property type="match status" value="2"/>
</dbReference>
<dbReference type="InterPro" id="IPR013083">
    <property type="entry name" value="Znf_RING/FYVE/PHD"/>
</dbReference>
<evidence type="ECO:0000256" key="4">
    <source>
        <dbReference type="ARBA" id="ARBA00022763"/>
    </source>
</evidence>
<evidence type="ECO:0000313" key="13">
    <source>
        <dbReference type="EMBL" id="CAK8673362.1"/>
    </source>
</evidence>
<dbReference type="Gene3D" id="3.40.50.10190">
    <property type="entry name" value="BRCT domain"/>
    <property type="match status" value="2"/>
</dbReference>
<feature type="compositionally biased region" description="Polar residues" evidence="10">
    <location>
        <begin position="163"/>
        <end position="186"/>
    </location>
</feature>
<dbReference type="SMART" id="SM00292">
    <property type="entry name" value="BRCT"/>
    <property type="match status" value="2"/>
</dbReference>
<feature type="compositionally biased region" description="Basic and acidic residues" evidence="10">
    <location>
        <begin position="424"/>
        <end position="439"/>
    </location>
</feature>
<feature type="region of interest" description="Disordered" evidence="10">
    <location>
        <begin position="1723"/>
        <end position="1743"/>
    </location>
</feature>
<keyword evidence="8" id="KW-0539">Nucleus</keyword>
<evidence type="ECO:0000313" key="14">
    <source>
        <dbReference type="Proteomes" id="UP001642483"/>
    </source>
</evidence>
<evidence type="ECO:0000259" key="12">
    <source>
        <dbReference type="PROSITE" id="PS50172"/>
    </source>
</evidence>
<feature type="region of interest" description="Disordered" evidence="10">
    <location>
        <begin position="400"/>
        <end position="556"/>
    </location>
</feature>
<feature type="compositionally biased region" description="Basic and acidic residues" evidence="10">
    <location>
        <begin position="1116"/>
        <end position="1132"/>
    </location>
</feature>
<gene>
    <name evidence="13" type="ORF">CVLEPA_LOCUS3158</name>
</gene>
<evidence type="ECO:0000256" key="2">
    <source>
        <dbReference type="ARBA" id="ARBA00022723"/>
    </source>
</evidence>
<feature type="compositionally biased region" description="Basic residues" evidence="10">
    <location>
        <begin position="1216"/>
        <end position="1234"/>
    </location>
</feature>
<evidence type="ECO:0000256" key="5">
    <source>
        <dbReference type="ARBA" id="ARBA00022771"/>
    </source>
</evidence>
<feature type="region of interest" description="Disordered" evidence="10">
    <location>
        <begin position="969"/>
        <end position="1003"/>
    </location>
</feature>
<keyword evidence="4" id="KW-0227">DNA damage</keyword>
<feature type="region of interest" description="Disordered" evidence="10">
    <location>
        <begin position="868"/>
        <end position="893"/>
    </location>
</feature>
<feature type="region of interest" description="Disordered" evidence="10">
    <location>
        <begin position="103"/>
        <end position="123"/>
    </location>
</feature>
<dbReference type="Pfam" id="PF13923">
    <property type="entry name" value="zf-C3HC4_2"/>
    <property type="match status" value="1"/>
</dbReference>
<feature type="region of interest" description="Disordered" evidence="10">
    <location>
        <begin position="150"/>
        <end position="186"/>
    </location>
</feature>
<dbReference type="Pfam" id="PF00533">
    <property type="entry name" value="BRCT"/>
    <property type="match status" value="1"/>
</dbReference>
<dbReference type="InterPro" id="IPR017907">
    <property type="entry name" value="Znf_RING_CS"/>
</dbReference>
<feature type="compositionally biased region" description="Polar residues" evidence="10">
    <location>
        <begin position="1478"/>
        <end position="1490"/>
    </location>
</feature>
<comment type="subcellular location">
    <subcellularLocation>
        <location evidence="1">Nucleus</location>
    </subcellularLocation>
</comment>
<dbReference type="InterPro" id="IPR036420">
    <property type="entry name" value="BRCT_dom_sf"/>
</dbReference>
<feature type="compositionally biased region" description="Polar residues" evidence="10">
    <location>
        <begin position="448"/>
        <end position="474"/>
    </location>
</feature>
<feature type="compositionally biased region" description="Basic and acidic residues" evidence="10">
    <location>
        <begin position="525"/>
        <end position="542"/>
    </location>
</feature>
<protein>
    <submittedName>
        <fullName evidence="13">Uncharacterized protein</fullName>
    </submittedName>
</protein>
<feature type="compositionally biased region" description="Low complexity" evidence="10">
    <location>
        <begin position="1235"/>
        <end position="1244"/>
    </location>
</feature>
<feature type="region of interest" description="Disordered" evidence="10">
    <location>
        <begin position="1996"/>
        <end position="2023"/>
    </location>
</feature>
<feature type="region of interest" description="Disordered" evidence="10">
    <location>
        <begin position="1083"/>
        <end position="1133"/>
    </location>
</feature>